<organism evidence="3 4">
    <name type="scientific">Psychrobacillus lasiicapitis</name>
    <dbReference type="NCBI Taxonomy" id="1636719"/>
    <lineage>
        <taxon>Bacteria</taxon>
        <taxon>Bacillati</taxon>
        <taxon>Bacillota</taxon>
        <taxon>Bacilli</taxon>
        <taxon>Bacillales</taxon>
        <taxon>Bacillaceae</taxon>
        <taxon>Psychrobacillus</taxon>
    </lineage>
</organism>
<accession>A0A544TH52</accession>
<dbReference type="PROSITE" id="PS50005">
    <property type="entry name" value="TPR"/>
    <property type="match status" value="1"/>
</dbReference>
<feature type="domain" description="HTH cro/C1-type" evidence="2">
    <location>
        <begin position="11"/>
        <end position="64"/>
    </location>
</feature>
<dbReference type="CDD" id="cd00093">
    <property type="entry name" value="HTH_XRE"/>
    <property type="match status" value="1"/>
</dbReference>
<evidence type="ECO:0000313" key="4">
    <source>
        <dbReference type="Proteomes" id="UP000317316"/>
    </source>
</evidence>
<dbReference type="SMART" id="SM00028">
    <property type="entry name" value="TPR"/>
    <property type="match status" value="4"/>
</dbReference>
<comment type="caution">
    <text evidence="3">The sequence shown here is derived from an EMBL/GenBank/DDBJ whole genome shotgun (WGS) entry which is preliminary data.</text>
</comment>
<keyword evidence="1" id="KW-0802">TPR repeat</keyword>
<dbReference type="InterPro" id="IPR001387">
    <property type="entry name" value="Cro/C1-type_HTH"/>
</dbReference>
<dbReference type="InterPro" id="IPR011990">
    <property type="entry name" value="TPR-like_helical_dom_sf"/>
</dbReference>
<dbReference type="SMART" id="SM00530">
    <property type="entry name" value="HTH_XRE"/>
    <property type="match status" value="1"/>
</dbReference>
<dbReference type="Gene3D" id="1.10.260.40">
    <property type="entry name" value="lambda repressor-like DNA-binding domains"/>
    <property type="match status" value="1"/>
</dbReference>
<dbReference type="InterPro" id="IPR010982">
    <property type="entry name" value="Lambda_DNA-bd_dom_sf"/>
</dbReference>
<protein>
    <submittedName>
        <fullName evidence="3">Helix-turn-helix domain-containing protein</fullName>
    </submittedName>
</protein>
<evidence type="ECO:0000259" key="2">
    <source>
        <dbReference type="PROSITE" id="PS50943"/>
    </source>
</evidence>
<dbReference type="Pfam" id="PF01381">
    <property type="entry name" value="HTH_3"/>
    <property type="match status" value="1"/>
</dbReference>
<dbReference type="SUPFAM" id="SSF47413">
    <property type="entry name" value="lambda repressor-like DNA-binding domains"/>
    <property type="match status" value="1"/>
</dbReference>
<dbReference type="Pfam" id="PF13181">
    <property type="entry name" value="TPR_8"/>
    <property type="match status" value="2"/>
</dbReference>
<feature type="repeat" description="TPR" evidence="1">
    <location>
        <begin position="274"/>
        <end position="307"/>
    </location>
</feature>
<sequence length="438" mass="52123">MGKMSSIGYTIKQERLNQQIKQSVLAKGICSTSYLSKIENNSTVPSEEVITSLLKRLNLEIEKLPSEEEKKFIEAFYEEYKRAVMQRDKKWIRETLEKYTIGNSYFLQLKNFYTYNLYMFRLMLILNEKTEVLQSIFDVIIKSENDFDEKQRFLGNLNIGLYFYLNGDYYKALNRLESSVKFVNNVSNEEWEIADFHNVLSLIYFRCNQFFNTINHASKSLGYYKDNLLFERAIDSYIVMGVAHKKMRRYEEAEKNYNLAKKLVIDYKVVHYEGMIYQNIGSLYAVQANQEKAIEYYKLSLKSKEENDNAEGYLISILSIIKEYSKQNNHVEVLSWCKKGFEVIENLENKFSIENRSYSCHLDIYRACYSSTDDLEVVLKRGIDYFKLIHDDRHVQKYSILLANYYFKESKFKAANLYYQQAIQMLYKQNFITNWEDL</sequence>
<dbReference type="InterPro" id="IPR019734">
    <property type="entry name" value="TPR_rpt"/>
</dbReference>
<keyword evidence="4" id="KW-1185">Reference proteome</keyword>
<dbReference type="GO" id="GO:0003677">
    <property type="term" value="F:DNA binding"/>
    <property type="evidence" value="ECO:0007669"/>
    <property type="project" value="InterPro"/>
</dbReference>
<dbReference type="PROSITE" id="PS50943">
    <property type="entry name" value="HTH_CROC1"/>
    <property type="match status" value="1"/>
</dbReference>
<gene>
    <name evidence="3" type="ORF">FG382_00985</name>
</gene>
<name>A0A544TH52_9BACI</name>
<evidence type="ECO:0000313" key="3">
    <source>
        <dbReference type="EMBL" id="TQR16767.1"/>
    </source>
</evidence>
<dbReference type="Proteomes" id="UP000317316">
    <property type="component" value="Unassembled WGS sequence"/>
</dbReference>
<reference evidence="3 4" key="1">
    <citation type="submission" date="2019-05" db="EMBL/GenBank/DDBJ databases">
        <title>Psychrobacillus vulpis sp. nov., a new species isolated from feces of a red fox that inhabits in The Tablas de Daimiel Natural Park, Albacete, Spain.</title>
        <authorList>
            <person name="Rodriguez M."/>
            <person name="Reina J.C."/>
            <person name="Bejar V."/>
            <person name="Llamas I."/>
        </authorList>
    </citation>
    <scope>NUCLEOTIDE SEQUENCE [LARGE SCALE GENOMIC DNA]</scope>
    <source>
        <strain evidence="3 4">NEAU-3TGS17</strain>
    </source>
</reference>
<dbReference type="EMBL" id="VDGH01000001">
    <property type="protein sequence ID" value="TQR16767.1"/>
    <property type="molecule type" value="Genomic_DNA"/>
</dbReference>
<dbReference type="OrthoDB" id="252257at2"/>
<dbReference type="SUPFAM" id="SSF48452">
    <property type="entry name" value="TPR-like"/>
    <property type="match status" value="1"/>
</dbReference>
<dbReference type="AlphaFoldDB" id="A0A544TH52"/>
<dbReference type="Gene3D" id="1.25.40.10">
    <property type="entry name" value="Tetratricopeptide repeat domain"/>
    <property type="match status" value="1"/>
</dbReference>
<evidence type="ECO:0000256" key="1">
    <source>
        <dbReference type="PROSITE-ProRule" id="PRU00339"/>
    </source>
</evidence>
<proteinExistence type="predicted"/>